<evidence type="ECO:0000313" key="1">
    <source>
        <dbReference type="EMBL" id="OZC11298.1"/>
    </source>
</evidence>
<dbReference type="Proteomes" id="UP000242913">
    <property type="component" value="Unassembled WGS sequence"/>
</dbReference>
<keyword evidence="2" id="KW-1185">Reference proteome</keyword>
<dbReference type="EMBL" id="KZ269981">
    <property type="protein sequence ID" value="OZC11298.1"/>
    <property type="molecule type" value="Genomic_DNA"/>
</dbReference>
<accession>A0A183I0V6</accession>
<dbReference type="WBParaSite" id="OFLC_0001336901-mRNA-1">
    <property type="protein sequence ID" value="OFLC_0001336901-mRNA-1"/>
    <property type="gene ID" value="OFLC_0001336901"/>
</dbReference>
<reference evidence="1 2" key="1">
    <citation type="submission" date="2015-12" db="EMBL/GenBank/DDBJ databases">
        <title>Draft genome of the nematode, Onchocerca flexuosa.</title>
        <authorList>
            <person name="Mitreva M."/>
        </authorList>
    </citation>
    <scope>NUCLEOTIDE SEQUENCE [LARGE SCALE GENOMIC DNA]</scope>
    <source>
        <strain evidence="1">Red Deer</strain>
    </source>
</reference>
<gene>
    <name evidence="1" type="ORF">X798_01714</name>
</gene>
<evidence type="ECO:0000313" key="3">
    <source>
        <dbReference type="WBParaSite" id="OFLC_0001336901-mRNA-1"/>
    </source>
</evidence>
<name>A0A183I0V6_9BILA</name>
<dbReference type="AlphaFoldDB" id="A0A183I0V6"/>
<reference evidence="3" key="2">
    <citation type="submission" date="2016-06" db="UniProtKB">
        <authorList>
            <consortium name="WormBaseParasite"/>
        </authorList>
    </citation>
    <scope>IDENTIFICATION</scope>
</reference>
<sequence>MCQARHASLESPLKRGLQGALSPIPGKFVVTMRTRDSHTSSSSAVVLKQICPTSLHAARARLLASIFPIKKACHVLSVDQRNDGIGCICKCRADLLQAAFSQLCSYCNPS</sequence>
<evidence type="ECO:0000313" key="2">
    <source>
        <dbReference type="Proteomes" id="UP000242913"/>
    </source>
</evidence>
<proteinExistence type="predicted"/>
<organism evidence="3">
    <name type="scientific">Onchocerca flexuosa</name>
    <dbReference type="NCBI Taxonomy" id="387005"/>
    <lineage>
        <taxon>Eukaryota</taxon>
        <taxon>Metazoa</taxon>
        <taxon>Ecdysozoa</taxon>
        <taxon>Nematoda</taxon>
        <taxon>Chromadorea</taxon>
        <taxon>Rhabditida</taxon>
        <taxon>Spirurina</taxon>
        <taxon>Spiruromorpha</taxon>
        <taxon>Filarioidea</taxon>
        <taxon>Onchocercidae</taxon>
        <taxon>Onchocerca</taxon>
    </lineage>
</organism>
<protein>
    <submittedName>
        <fullName evidence="3">Secreted protein</fullName>
    </submittedName>
</protein>